<dbReference type="InterPro" id="IPR011990">
    <property type="entry name" value="TPR-like_helical_dom_sf"/>
</dbReference>
<dbReference type="EMBL" id="LN899823">
    <property type="protein sequence ID" value="CUV21685.1"/>
    <property type="molecule type" value="Genomic_DNA"/>
</dbReference>
<dbReference type="PANTHER" id="PTHR11102">
    <property type="entry name" value="SEL-1-LIKE PROTEIN"/>
    <property type="match status" value="1"/>
</dbReference>
<sequence>MKKSILIVALAFLTCACTKKENPLASLPDMSAVRANLAFTCVHEADHLPPLDPEADKLFQYGRYLQKKEGPKNFNDIARYYRIAAAHGHYKANNNLQSLVSQGLADSPDAPKETIDLAAQLVNQGVPGGYYDIGHYLELGYGLTQDTEMALRYMRKAADLGNADAQYYVAQKLAPIDNAPAIARQMWQCAADQGHGKAANTLGIDLEGSKLYPESLRAFQQAAAAGETQGAFALEIGFSWEREDTHLSNIGVAKDPERSRRYKLIGKFIDTNDGRNPKVPDIDKIVPLPPAKLPPWDGTFQWEKDQAAAVPPQKPSDELIERLSKAKHLDPATGLPLAKPEQVAQMETEATPPPARLPLGTIARTGDSCPQDGVWCVSLAKGMVADAERRFPKGTQLPTLTIYEPYRFEWMNRWFGMREVTLPVAWKLVGYLDEA</sequence>
<accession>A0A0S4VY27</accession>
<dbReference type="AlphaFoldDB" id="A0A0S4VY27"/>
<reference evidence="3" key="1">
    <citation type="submission" date="2015-10" db="EMBL/GenBank/DDBJ databases">
        <authorList>
            <person name="Gilbert D.G."/>
        </authorList>
    </citation>
    <scope>NUCLEOTIDE SEQUENCE</scope>
    <source>
        <strain evidence="3">Phyl III-seqv23</strain>
    </source>
</reference>
<evidence type="ECO:0000259" key="1">
    <source>
        <dbReference type="Pfam" id="PF19933"/>
    </source>
</evidence>
<evidence type="ECO:0000313" key="3">
    <source>
        <dbReference type="EMBL" id="CUV38985.1"/>
    </source>
</evidence>
<gene>
    <name evidence="4" type="ORF">RD1301_v1_1520010</name>
    <name evidence="2" type="ORF">RUN1744_v1_80041</name>
    <name evidence="3" type="ORF">TF3108_v1_210002</name>
</gene>
<feature type="domain" description="DUF6396" evidence="1">
    <location>
        <begin position="231"/>
        <end position="337"/>
    </location>
</feature>
<dbReference type="PANTHER" id="PTHR11102:SF160">
    <property type="entry name" value="ERAD-ASSOCIATED E3 UBIQUITIN-PROTEIN LIGASE COMPONENT HRD3"/>
    <property type="match status" value="1"/>
</dbReference>
<dbReference type="EMBL" id="LN899822">
    <property type="protein sequence ID" value="CUV61446.1"/>
    <property type="molecule type" value="Genomic_DNA"/>
</dbReference>
<proteinExistence type="predicted"/>
<dbReference type="EMBL" id="LN899826">
    <property type="protein sequence ID" value="CUV38985.1"/>
    <property type="molecule type" value="Genomic_DNA"/>
</dbReference>
<dbReference type="InterPro" id="IPR050767">
    <property type="entry name" value="Sel1_AlgK"/>
</dbReference>
<dbReference type="InterPro" id="IPR045653">
    <property type="entry name" value="DUF6396"/>
</dbReference>
<evidence type="ECO:0000313" key="4">
    <source>
        <dbReference type="EMBL" id="CUV61446.1"/>
    </source>
</evidence>
<evidence type="ECO:0000313" key="2">
    <source>
        <dbReference type="EMBL" id="CUV21685.1"/>
    </source>
</evidence>
<dbReference type="SUPFAM" id="SSF81901">
    <property type="entry name" value="HCP-like"/>
    <property type="match status" value="1"/>
</dbReference>
<protein>
    <submittedName>
        <fullName evidence="3">Putative sel1-like repeat harboring protein</fullName>
    </submittedName>
</protein>
<dbReference type="InterPro" id="IPR006597">
    <property type="entry name" value="Sel1-like"/>
</dbReference>
<name>A0A0S4VY27_RALSL</name>
<dbReference type="Pfam" id="PF19933">
    <property type="entry name" value="DUF6396"/>
    <property type="match status" value="1"/>
</dbReference>
<dbReference type="PROSITE" id="PS51257">
    <property type="entry name" value="PROKAR_LIPOPROTEIN"/>
    <property type="match status" value="1"/>
</dbReference>
<dbReference type="SMART" id="SM00671">
    <property type="entry name" value="SEL1"/>
    <property type="match status" value="2"/>
</dbReference>
<dbReference type="Gene3D" id="1.25.40.10">
    <property type="entry name" value="Tetratricopeptide repeat domain"/>
    <property type="match status" value="1"/>
</dbReference>
<organism evidence="3">
    <name type="scientific">Ralstonia solanacearum</name>
    <name type="common">Pseudomonas solanacearum</name>
    <dbReference type="NCBI Taxonomy" id="305"/>
    <lineage>
        <taxon>Bacteria</taxon>
        <taxon>Pseudomonadati</taxon>
        <taxon>Pseudomonadota</taxon>
        <taxon>Betaproteobacteria</taxon>
        <taxon>Burkholderiales</taxon>
        <taxon>Burkholderiaceae</taxon>
        <taxon>Ralstonia</taxon>
        <taxon>Ralstonia solanacearum species complex</taxon>
    </lineage>
</organism>